<evidence type="ECO:0000313" key="2">
    <source>
        <dbReference type="EMBL" id="GAA0856266.1"/>
    </source>
</evidence>
<dbReference type="InterPro" id="IPR024079">
    <property type="entry name" value="MetalloPept_cat_dom_sf"/>
</dbReference>
<name>A0ABP3WSS3_9ALTE</name>
<organism evidence="2 3">
    <name type="scientific">Aliiglaciecola litoralis</name>
    <dbReference type="NCBI Taxonomy" id="582857"/>
    <lineage>
        <taxon>Bacteria</taxon>
        <taxon>Pseudomonadati</taxon>
        <taxon>Pseudomonadota</taxon>
        <taxon>Gammaproteobacteria</taxon>
        <taxon>Alteromonadales</taxon>
        <taxon>Alteromonadaceae</taxon>
        <taxon>Aliiglaciecola</taxon>
    </lineage>
</organism>
<accession>A0ABP3WSS3</accession>
<dbReference type="EMBL" id="BAAAFD010000004">
    <property type="protein sequence ID" value="GAA0856266.1"/>
    <property type="molecule type" value="Genomic_DNA"/>
</dbReference>
<keyword evidence="1" id="KW-0732">Signal</keyword>
<reference evidence="3" key="1">
    <citation type="journal article" date="2019" name="Int. J. Syst. Evol. Microbiol.">
        <title>The Global Catalogue of Microorganisms (GCM) 10K type strain sequencing project: providing services to taxonomists for standard genome sequencing and annotation.</title>
        <authorList>
            <consortium name="The Broad Institute Genomics Platform"/>
            <consortium name="The Broad Institute Genome Sequencing Center for Infectious Disease"/>
            <person name="Wu L."/>
            <person name="Ma J."/>
        </authorList>
    </citation>
    <scope>NUCLEOTIDE SEQUENCE [LARGE SCALE GENOMIC DNA]</scope>
    <source>
        <strain evidence="3">JCM 15896</strain>
    </source>
</reference>
<gene>
    <name evidence="2" type="ORF">GCM10009114_17500</name>
</gene>
<comment type="caution">
    <text evidence="2">The sequence shown here is derived from an EMBL/GenBank/DDBJ whole genome shotgun (WGS) entry which is preliminary data.</text>
</comment>
<protein>
    <recommendedName>
        <fullName evidence="4">Astacin (Peptidase family M12A)</fullName>
    </recommendedName>
</protein>
<dbReference type="SUPFAM" id="SSF55486">
    <property type="entry name" value="Metalloproteases ('zincins'), catalytic domain"/>
    <property type="match status" value="1"/>
</dbReference>
<dbReference type="Gene3D" id="3.40.390.10">
    <property type="entry name" value="Collagenase (Catalytic Domain)"/>
    <property type="match status" value="1"/>
</dbReference>
<proteinExistence type="predicted"/>
<dbReference type="Proteomes" id="UP001500359">
    <property type="component" value="Unassembled WGS sequence"/>
</dbReference>
<evidence type="ECO:0008006" key="4">
    <source>
        <dbReference type="Google" id="ProtNLM"/>
    </source>
</evidence>
<evidence type="ECO:0000313" key="3">
    <source>
        <dbReference type="Proteomes" id="UP001500359"/>
    </source>
</evidence>
<feature type="signal peptide" evidence="1">
    <location>
        <begin position="1"/>
        <end position="28"/>
    </location>
</feature>
<evidence type="ECO:0000256" key="1">
    <source>
        <dbReference type="SAM" id="SignalP"/>
    </source>
</evidence>
<sequence>MLFMFKSKVAVFAAVLLLFLSSSYPALSVEKAKQKPTESDPDVNIYAWTPKGTKLWPSPNIRVCFDAFGDWTTSDIAFTQRSEAIRNTLEVALNSLKGSGTALTVYGWEVCPEPGTPSLLNTWRISLQFFADGRPDGRASADLGYNPSRETGVAFGGDYPLMGIVHEFAHALGFQHEWWRHDITEGCTQPLGGGAGGNEGQHSSEKGEFLTAYDPNSINNQTYCGLFRNDGVFTEADKAAIAFLYPNKEPAVYITDQIAFDGGIVVPESSNLDVKNGWTQVGILASAANIDECDLGLGNSFTEQKKRLKVNKKVNITCHFKDYWGRKRTSSAISLIKSDTKFSSVVVAAIY</sequence>
<feature type="chain" id="PRO_5046691348" description="Astacin (Peptidase family M12A)" evidence="1">
    <location>
        <begin position="29"/>
        <end position="351"/>
    </location>
</feature>
<keyword evidence="3" id="KW-1185">Reference proteome</keyword>